<dbReference type="AlphaFoldDB" id="U2QX43"/>
<dbReference type="GO" id="GO:0005507">
    <property type="term" value="F:copper ion binding"/>
    <property type="evidence" value="ECO:0007669"/>
    <property type="project" value="TreeGrafter"/>
</dbReference>
<proteinExistence type="inferred from homology"/>
<keyword evidence="14" id="KW-1185">Reference proteome</keyword>
<keyword evidence="6" id="KW-0378">Hydrolase</keyword>
<evidence type="ECO:0000313" key="13">
    <source>
        <dbReference type="EMBL" id="ERK61101.1"/>
    </source>
</evidence>
<reference evidence="13" key="1">
    <citation type="submission" date="2013-08" db="EMBL/GenBank/DDBJ databases">
        <authorList>
            <person name="Durkin A.S."/>
            <person name="Haft D.R."/>
            <person name="McCorrison J."/>
            <person name="Torralba M."/>
            <person name="Gillis M."/>
            <person name="Haft D.H."/>
            <person name="Methe B."/>
            <person name="Sutton G."/>
            <person name="Nelson K.E."/>
        </authorList>
    </citation>
    <scope>NUCLEOTIDE SEQUENCE [LARGE SCALE GENOMIC DNA]</scope>
    <source>
        <strain evidence="13">F0233</strain>
    </source>
</reference>
<dbReference type="PANTHER" id="PTHR30616:SF2">
    <property type="entry name" value="PURINE NUCLEOSIDE PHOSPHORYLASE LACC1"/>
    <property type="match status" value="1"/>
</dbReference>
<evidence type="ECO:0000256" key="2">
    <source>
        <dbReference type="ARBA" id="ARBA00003215"/>
    </source>
</evidence>
<keyword evidence="8" id="KW-0186">Copper</keyword>
<evidence type="ECO:0000256" key="8">
    <source>
        <dbReference type="ARBA" id="ARBA00023008"/>
    </source>
</evidence>
<name>U2QX43_9ACTN</name>
<evidence type="ECO:0000256" key="10">
    <source>
        <dbReference type="ARBA" id="ARBA00048968"/>
    </source>
</evidence>
<dbReference type="Gene3D" id="3.60.140.10">
    <property type="entry name" value="CNF1/YfiH-like putative cysteine hydrolases"/>
    <property type="match status" value="1"/>
</dbReference>
<comment type="catalytic activity">
    <reaction evidence="10">
        <text>adenosine + phosphate = alpha-D-ribose 1-phosphate + adenine</text>
        <dbReference type="Rhea" id="RHEA:27642"/>
        <dbReference type="ChEBI" id="CHEBI:16335"/>
        <dbReference type="ChEBI" id="CHEBI:16708"/>
        <dbReference type="ChEBI" id="CHEBI:43474"/>
        <dbReference type="ChEBI" id="CHEBI:57720"/>
        <dbReference type="EC" id="2.4.2.1"/>
    </reaction>
    <physiologicalReaction direction="left-to-right" evidence="10">
        <dbReference type="Rhea" id="RHEA:27643"/>
    </physiologicalReaction>
</comment>
<dbReference type="GO" id="GO:0016787">
    <property type="term" value="F:hydrolase activity"/>
    <property type="evidence" value="ECO:0007669"/>
    <property type="project" value="UniProtKB-KW"/>
</dbReference>
<comment type="catalytic activity">
    <reaction evidence="1">
        <text>inosine + phosphate = alpha-D-ribose 1-phosphate + hypoxanthine</text>
        <dbReference type="Rhea" id="RHEA:27646"/>
        <dbReference type="ChEBI" id="CHEBI:17368"/>
        <dbReference type="ChEBI" id="CHEBI:17596"/>
        <dbReference type="ChEBI" id="CHEBI:43474"/>
        <dbReference type="ChEBI" id="CHEBI:57720"/>
        <dbReference type="EC" id="2.4.2.1"/>
    </reaction>
    <physiologicalReaction direction="left-to-right" evidence="1">
        <dbReference type="Rhea" id="RHEA:27647"/>
    </physiologicalReaction>
</comment>
<organism evidence="13 14">
    <name type="scientific">Propionibacterium acidifaciens F0233</name>
    <dbReference type="NCBI Taxonomy" id="553198"/>
    <lineage>
        <taxon>Bacteria</taxon>
        <taxon>Bacillati</taxon>
        <taxon>Actinomycetota</taxon>
        <taxon>Actinomycetes</taxon>
        <taxon>Propionibacteriales</taxon>
        <taxon>Propionibacteriaceae</taxon>
        <taxon>Propionibacterium</taxon>
    </lineage>
</organism>
<dbReference type="OrthoDB" id="4279at2"/>
<evidence type="ECO:0000256" key="3">
    <source>
        <dbReference type="ARBA" id="ARBA00007353"/>
    </source>
</evidence>
<dbReference type="RefSeq" id="WP_021796625.1">
    <property type="nucleotide sequence ID" value="NZ_ACVN02000061.1"/>
</dbReference>
<evidence type="ECO:0000256" key="7">
    <source>
        <dbReference type="ARBA" id="ARBA00022833"/>
    </source>
</evidence>
<gene>
    <name evidence="13" type="ORF">HMPREF0682_0324</name>
</gene>
<dbReference type="Pfam" id="PF02578">
    <property type="entry name" value="Cu-oxidase_4"/>
    <property type="match status" value="1"/>
</dbReference>
<evidence type="ECO:0000256" key="9">
    <source>
        <dbReference type="ARBA" id="ARBA00047989"/>
    </source>
</evidence>
<evidence type="ECO:0000313" key="14">
    <source>
        <dbReference type="Proteomes" id="UP000017052"/>
    </source>
</evidence>
<comment type="similarity">
    <text evidence="3">Belongs to the purine nucleoside phosphorylase YfiH/LACC1 family.</text>
</comment>
<evidence type="ECO:0000256" key="1">
    <source>
        <dbReference type="ARBA" id="ARBA00000553"/>
    </source>
</evidence>
<keyword evidence="7" id="KW-0862">Zinc</keyword>
<evidence type="ECO:0000256" key="12">
    <source>
        <dbReference type="SAM" id="MobiDB-lite"/>
    </source>
</evidence>
<comment type="catalytic activity">
    <reaction evidence="9">
        <text>adenosine + H2O + H(+) = inosine + NH4(+)</text>
        <dbReference type="Rhea" id="RHEA:24408"/>
        <dbReference type="ChEBI" id="CHEBI:15377"/>
        <dbReference type="ChEBI" id="CHEBI:15378"/>
        <dbReference type="ChEBI" id="CHEBI:16335"/>
        <dbReference type="ChEBI" id="CHEBI:17596"/>
        <dbReference type="ChEBI" id="CHEBI:28938"/>
        <dbReference type="EC" id="3.5.4.4"/>
    </reaction>
    <physiologicalReaction direction="left-to-right" evidence="9">
        <dbReference type="Rhea" id="RHEA:24409"/>
    </physiologicalReaction>
</comment>
<feature type="region of interest" description="Disordered" evidence="12">
    <location>
        <begin position="1"/>
        <end position="20"/>
    </location>
</feature>
<comment type="caution">
    <text evidence="13">The sequence shown here is derived from an EMBL/GenBank/DDBJ whole genome shotgun (WGS) entry which is preliminary data.</text>
</comment>
<keyword evidence="4" id="KW-0808">Transferase</keyword>
<dbReference type="SUPFAM" id="SSF64438">
    <property type="entry name" value="CNF1/YfiH-like putative cysteine hydrolases"/>
    <property type="match status" value="1"/>
</dbReference>
<dbReference type="CDD" id="cd16833">
    <property type="entry name" value="YfiH"/>
    <property type="match status" value="1"/>
</dbReference>
<evidence type="ECO:0000256" key="11">
    <source>
        <dbReference type="ARBA" id="ARBA00049893"/>
    </source>
</evidence>
<dbReference type="Proteomes" id="UP000017052">
    <property type="component" value="Unassembled WGS sequence"/>
</dbReference>
<dbReference type="GeneID" id="95360502"/>
<dbReference type="InterPro" id="IPR011324">
    <property type="entry name" value="Cytotoxic_necrot_fac-like_cat"/>
</dbReference>
<sequence>MFAFLSEPSSDDRAGGVGLAFTDREGGSSVGAFASLNLGRTGEDEPAALRANMAALRARLSLAPISFVHQVHGVTVRTLTRAELPGPDTWLGDRVPGQTPLASADALVTDLPGAPLAIRVADCVPVLLADVGAGVIGAAHAGRRGLLAGVLAATTARMRELGAVRIRAWIGPHICGDCYEVPARMRDEACAIIPELAATTGWGTPSLDLGAGARAVLEREGVAVERHDPCTRTSPALFSHRRDNGLTGRQIGLIWRAGRGGRSARTARAGTLIPAVSFADDRDVVRGRGRSEGESACRER</sequence>
<dbReference type="EMBL" id="ACVN02000061">
    <property type="protein sequence ID" value="ERK61101.1"/>
    <property type="molecule type" value="Genomic_DNA"/>
</dbReference>
<keyword evidence="5" id="KW-0479">Metal-binding</keyword>
<comment type="function">
    <text evidence="2">Purine nucleoside enzyme that catalyzes the phosphorolysis of adenosine and inosine nucleosides, yielding D-ribose 1-phosphate and the respective free bases, adenine and hypoxanthine. Also catalyzes the phosphorolysis of S-methyl-5'-thioadenosine into adenine and S-methyl-5-thio-alpha-D-ribose 1-phosphate. Also has adenosine deaminase activity.</text>
</comment>
<dbReference type="GO" id="GO:0017061">
    <property type="term" value="F:S-methyl-5-thioadenosine phosphorylase activity"/>
    <property type="evidence" value="ECO:0007669"/>
    <property type="project" value="UniProtKB-EC"/>
</dbReference>
<dbReference type="PANTHER" id="PTHR30616">
    <property type="entry name" value="UNCHARACTERIZED PROTEIN YFIH"/>
    <property type="match status" value="1"/>
</dbReference>
<protein>
    <submittedName>
        <fullName evidence="13">YfiH family protein</fullName>
    </submittedName>
</protein>
<comment type="catalytic activity">
    <reaction evidence="11">
        <text>S-methyl-5'-thioadenosine + phosphate = 5-(methylsulfanyl)-alpha-D-ribose 1-phosphate + adenine</text>
        <dbReference type="Rhea" id="RHEA:11852"/>
        <dbReference type="ChEBI" id="CHEBI:16708"/>
        <dbReference type="ChEBI" id="CHEBI:17509"/>
        <dbReference type="ChEBI" id="CHEBI:43474"/>
        <dbReference type="ChEBI" id="CHEBI:58533"/>
        <dbReference type="EC" id="2.4.2.28"/>
    </reaction>
    <physiologicalReaction direction="left-to-right" evidence="11">
        <dbReference type="Rhea" id="RHEA:11853"/>
    </physiologicalReaction>
</comment>
<evidence type="ECO:0000256" key="4">
    <source>
        <dbReference type="ARBA" id="ARBA00022679"/>
    </source>
</evidence>
<dbReference type="InterPro" id="IPR003730">
    <property type="entry name" value="Cu_polyphenol_OxRdtase"/>
</dbReference>
<evidence type="ECO:0000256" key="6">
    <source>
        <dbReference type="ARBA" id="ARBA00022801"/>
    </source>
</evidence>
<evidence type="ECO:0000256" key="5">
    <source>
        <dbReference type="ARBA" id="ARBA00022723"/>
    </source>
</evidence>
<dbReference type="InterPro" id="IPR038371">
    <property type="entry name" value="Cu_polyphenol_OxRdtase_sf"/>
</dbReference>
<accession>U2QX43</accession>